<proteinExistence type="predicted"/>
<dbReference type="Proteomes" id="UP001149400">
    <property type="component" value="Unassembled WGS sequence"/>
</dbReference>
<reference evidence="1" key="1">
    <citation type="submission" date="2021-12" db="EMBL/GenBank/DDBJ databases">
        <title>Enterovibrio ZSDZ35 sp. nov. and Enterovibrio ZSDZ42 sp. nov., isolated from coastal seawater in Qingdao.</title>
        <authorList>
            <person name="Zhang P."/>
        </authorList>
    </citation>
    <scope>NUCLEOTIDE SEQUENCE</scope>
    <source>
        <strain evidence="1">ZSDZ42</strain>
    </source>
</reference>
<dbReference type="RefSeq" id="WP_274164743.1">
    <property type="nucleotide sequence ID" value="NZ_JAJUBC010000012.1"/>
</dbReference>
<dbReference type="NCBIfam" id="TIGR00661">
    <property type="entry name" value="MJ1255"/>
    <property type="match status" value="1"/>
</dbReference>
<dbReference type="SUPFAM" id="SSF53756">
    <property type="entry name" value="UDP-Glycosyltransferase/glycogen phosphorylase"/>
    <property type="match status" value="1"/>
</dbReference>
<dbReference type="InterPro" id="IPR005262">
    <property type="entry name" value="MJ1255-like"/>
</dbReference>
<keyword evidence="2" id="KW-1185">Reference proteome</keyword>
<name>A0ABT5R0W2_9GAMM</name>
<protein>
    <submittedName>
        <fullName evidence="1">Glycosyltransferase</fullName>
    </submittedName>
</protein>
<organism evidence="1 2">
    <name type="scientific">Enterovibrio gelatinilyticus</name>
    <dbReference type="NCBI Taxonomy" id="2899819"/>
    <lineage>
        <taxon>Bacteria</taxon>
        <taxon>Pseudomonadati</taxon>
        <taxon>Pseudomonadota</taxon>
        <taxon>Gammaproteobacteria</taxon>
        <taxon>Vibrionales</taxon>
        <taxon>Vibrionaceae</taxon>
        <taxon>Enterovibrio</taxon>
    </lineage>
</organism>
<dbReference type="EMBL" id="JAJUBC010000012">
    <property type="protein sequence ID" value="MDD1793899.1"/>
    <property type="molecule type" value="Genomic_DNA"/>
</dbReference>
<accession>A0ABT5R0W2</accession>
<gene>
    <name evidence="1" type="ORF">LRP50_12215</name>
</gene>
<evidence type="ECO:0000313" key="1">
    <source>
        <dbReference type="EMBL" id="MDD1793899.1"/>
    </source>
</evidence>
<sequence>MKILYGVQGTGNGHISRARAMAKALAEIPSVDVQFLFSGRPESEYFDMAVFGDYMVRRGFTFYSYAGKIDRVKTVLNNNIWHVTQEVKALDACQYDLVISDFEPITAYAAKRQGVPSLSISHQSAFKYDVPKQGQNMLDKVIMRYFAPTQHSIGLHWYHFNQSVLPPIIDLAPIASVSSNGAILVYLPFERLEEILGVLQPMNIPFICFHPDCQQVTRAKNVSIRPLSKAAFQDALMACEGVIANGGFELPSEALSLGKKLLLKPLAGQFEQLSNVATLDMLGLANTMETLNVDVIKQWLSCSECQRVSYPDVAKALAQWLAKRDMSSLPLLHQELWSQVVFPEHVNELLSDFWPNHQRKHAMFNMRLPVISNKKAKQH</sequence>
<dbReference type="Pfam" id="PF13528">
    <property type="entry name" value="Glyco_trans_1_3"/>
    <property type="match status" value="1"/>
</dbReference>
<evidence type="ECO:0000313" key="2">
    <source>
        <dbReference type="Proteomes" id="UP001149400"/>
    </source>
</evidence>
<comment type="caution">
    <text evidence="1">The sequence shown here is derived from an EMBL/GenBank/DDBJ whole genome shotgun (WGS) entry which is preliminary data.</text>
</comment>